<dbReference type="KEGG" id="pcx:LPB68_12470"/>
<feature type="transmembrane region" description="Helical" evidence="1">
    <location>
        <begin position="129"/>
        <end position="148"/>
    </location>
</feature>
<evidence type="ECO:0000259" key="2">
    <source>
        <dbReference type="PROSITE" id="PS50887"/>
    </source>
</evidence>
<evidence type="ECO:0000256" key="1">
    <source>
        <dbReference type="SAM" id="Phobius"/>
    </source>
</evidence>
<dbReference type="PANTHER" id="PTHR45138">
    <property type="entry name" value="REGULATORY COMPONENTS OF SENSORY TRANSDUCTION SYSTEM"/>
    <property type="match status" value="1"/>
</dbReference>
<comment type="caution">
    <text evidence="3">The sequence shown here is derived from an EMBL/GenBank/DDBJ whole genome shotgun (WGS) entry which is preliminary data.</text>
</comment>
<accession>A0A167BD37</accession>
<dbReference type="GO" id="GO:1902201">
    <property type="term" value="P:negative regulation of bacterial-type flagellum-dependent cell motility"/>
    <property type="evidence" value="ECO:0007669"/>
    <property type="project" value="TreeGrafter"/>
</dbReference>
<organism evidence="3 4">
    <name type="scientific">Paenibacillus crassostreae</name>
    <dbReference type="NCBI Taxonomy" id="1763538"/>
    <lineage>
        <taxon>Bacteria</taxon>
        <taxon>Bacillati</taxon>
        <taxon>Bacillota</taxon>
        <taxon>Bacilli</taxon>
        <taxon>Bacillales</taxon>
        <taxon>Paenibacillaceae</taxon>
        <taxon>Paenibacillus</taxon>
    </lineage>
</organism>
<dbReference type="GO" id="GO:0043709">
    <property type="term" value="P:cell adhesion involved in single-species biofilm formation"/>
    <property type="evidence" value="ECO:0007669"/>
    <property type="project" value="TreeGrafter"/>
</dbReference>
<dbReference type="InterPro" id="IPR029787">
    <property type="entry name" value="Nucleotide_cyclase"/>
</dbReference>
<dbReference type="RefSeq" id="WP_068660703.1">
    <property type="nucleotide sequence ID" value="NZ_CP017770.1"/>
</dbReference>
<dbReference type="OrthoDB" id="9759607at2"/>
<keyword evidence="1" id="KW-0812">Transmembrane</keyword>
<feature type="domain" description="GGDEF" evidence="2">
    <location>
        <begin position="236"/>
        <end position="366"/>
    </location>
</feature>
<dbReference type="PANTHER" id="PTHR45138:SF9">
    <property type="entry name" value="DIGUANYLATE CYCLASE DGCM-RELATED"/>
    <property type="match status" value="1"/>
</dbReference>
<dbReference type="Gene3D" id="3.30.70.270">
    <property type="match status" value="1"/>
</dbReference>
<feature type="transmembrane region" description="Helical" evidence="1">
    <location>
        <begin position="154"/>
        <end position="175"/>
    </location>
</feature>
<evidence type="ECO:0000313" key="3">
    <source>
        <dbReference type="EMBL" id="OAB71962.1"/>
    </source>
</evidence>
<evidence type="ECO:0000313" key="4">
    <source>
        <dbReference type="Proteomes" id="UP000077134"/>
    </source>
</evidence>
<dbReference type="SUPFAM" id="SSF55073">
    <property type="entry name" value="Nucleotide cyclase"/>
    <property type="match status" value="1"/>
</dbReference>
<dbReference type="Proteomes" id="UP000077134">
    <property type="component" value="Unassembled WGS sequence"/>
</dbReference>
<reference evidence="3 4" key="1">
    <citation type="submission" date="2016-02" db="EMBL/GenBank/DDBJ databases">
        <title>Paenibacillus sp. LPB0068, isolated from Crassostrea gigas.</title>
        <authorList>
            <person name="Shin S.-K."/>
            <person name="Yi H."/>
        </authorList>
    </citation>
    <scope>NUCLEOTIDE SEQUENCE [LARGE SCALE GENOMIC DNA]</scope>
    <source>
        <strain evidence="3 4">LPB0068</strain>
    </source>
</reference>
<dbReference type="SMART" id="SM00267">
    <property type="entry name" value="GGDEF"/>
    <property type="match status" value="1"/>
</dbReference>
<dbReference type="CDD" id="cd01949">
    <property type="entry name" value="GGDEF"/>
    <property type="match status" value="1"/>
</dbReference>
<gene>
    <name evidence="3" type="ORF">PNBC_18420</name>
</gene>
<dbReference type="PROSITE" id="PS50887">
    <property type="entry name" value="GGDEF"/>
    <property type="match status" value="1"/>
</dbReference>
<keyword evidence="4" id="KW-1185">Reference proteome</keyword>
<dbReference type="AlphaFoldDB" id="A0A167BD37"/>
<feature type="transmembrane region" description="Helical" evidence="1">
    <location>
        <begin position="21"/>
        <end position="40"/>
    </location>
</feature>
<dbReference type="GO" id="GO:0052621">
    <property type="term" value="F:diguanylate cyclase activity"/>
    <property type="evidence" value="ECO:0007669"/>
    <property type="project" value="TreeGrafter"/>
</dbReference>
<feature type="transmembrane region" description="Helical" evidence="1">
    <location>
        <begin position="83"/>
        <end position="100"/>
    </location>
</feature>
<dbReference type="Pfam" id="PF00990">
    <property type="entry name" value="GGDEF"/>
    <property type="match status" value="1"/>
</dbReference>
<dbReference type="STRING" id="1763538.LPB68_12470"/>
<keyword evidence="1" id="KW-0472">Membrane</keyword>
<feature type="transmembrane region" description="Helical" evidence="1">
    <location>
        <begin position="52"/>
        <end position="71"/>
    </location>
</feature>
<dbReference type="InterPro" id="IPR050469">
    <property type="entry name" value="Diguanylate_Cyclase"/>
</dbReference>
<protein>
    <recommendedName>
        <fullName evidence="2">GGDEF domain-containing protein</fullName>
    </recommendedName>
</protein>
<keyword evidence="1" id="KW-1133">Transmembrane helix</keyword>
<sequence length="366" mass="42266">MLTQEQELLEDVGKWQRKILNGYWIVVLISLVAESVALFIKMKLNPETVQHFLIYTMAIPTCVQVTLVSAIELMERYYRKSRPYTIILTGILIGAVLIYGNKTLIGMQYVMMIPMLVAAFHFTKRHLTFAFLMVISMLGTMYILFPLIWDHMTIYERFALFYILSGEYLILVQLLHRGNDMMERLIKTSRSERDLLIKNIIMERLSKTDALTDLYNHRTFQEYLDHTIEHCETNKMPLQIAVIDIDNFKSINDTYGHAVGDVILKRVADILQQSFTSDEIIARYGGEEFAIIFPAKTLEQAFDVCEHTRETICHLNHPEMEGRRVTVSIGLSGYVHGMGKSRFFSDADSLLYQAKKTGKNKTVYSS</sequence>
<proteinExistence type="predicted"/>
<dbReference type="EMBL" id="LSFN01000036">
    <property type="protein sequence ID" value="OAB71962.1"/>
    <property type="molecule type" value="Genomic_DNA"/>
</dbReference>
<dbReference type="InterPro" id="IPR043128">
    <property type="entry name" value="Rev_trsase/Diguanyl_cyclase"/>
</dbReference>
<dbReference type="FunFam" id="3.30.70.270:FF:000001">
    <property type="entry name" value="Diguanylate cyclase domain protein"/>
    <property type="match status" value="1"/>
</dbReference>
<name>A0A167BD37_9BACL</name>
<dbReference type="GO" id="GO:0005886">
    <property type="term" value="C:plasma membrane"/>
    <property type="evidence" value="ECO:0007669"/>
    <property type="project" value="TreeGrafter"/>
</dbReference>
<dbReference type="InterPro" id="IPR000160">
    <property type="entry name" value="GGDEF_dom"/>
</dbReference>
<dbReference type="NCBIfam" id="TIGR00254">
    <property type="entry name" value="GGDEF"/>
    <property type="match status" value="1"/>
</dbReference>